<accession>A0A8H5H9G6</accession>
<dbReference type="InterPro" id="IPR011320">
    <property type="entry name" value="RNase_H1_N"/>
</dbReference>
<protein>
    <recommendedName>
        <fullName evidence="2">Ribonuclease H1 N-terminal domain-containing protein</fullName>
    </recommendedName>
</protein>
<evidence type="ECO:0000313" key="4">
    <source>
        <dbReference type="Proteomes" id="UP000565441"/>
    </source>
</evidence>
<feature type="compositionally biased region" description="Low complexity" evidence="1">
    <location>
        <begin position="146"/>
        <end position="155"/>
    </location>
</feature>
<dbReference type="Pfam" id="PF01693">
    <property type="entry name" value="Cauli_VI"/>
    <property type="match status" value="1"/>
</dbReference>
<keyword evidence="4" id="KW-1185">Reference proteome</keyword>
<dbReference type="InterPro" id="IPR009027">
    <property type="entry name" value="Ribosomal_bL9/RNase_H1_N"/>
</dbReference>
<sequence>MTQNVTDDGAALAAPSSVTLAELFAALALGGRIALTVGDPVSTTTLTTGAATPDSLVSPNGPSSFTLTLNAGGASSSSAASGSLTMASAQASAYAPIPSFHPCNAASAAHAAIPAAATVPVTTVPVTTVPVPAVPVTSIPVASVPTAAPSANPPNGGVSQYGPIEVNESDEEDFDPTLRWYAITRGRRVGVFARWQNVAPYVVSVSGAVYARFPSRAQAEVAFADAIRNGLVMILP</sequence>
<evidence type="ECO:0000313" key="3">
    <source>
        <dbReference type="EMBL" id="KAF5379129.1"/>
    </source>
</evidence>
<dbReference type="InterPro" id="IPR037056">
    <property type="entry name" value="RNase_H1_N_sf"/>
</dbReference>
<dbReference type="EMBL" id="JAACJP010000017">
    <property type="protein sequence ID" value="KAF5379129.1"/>
    <property type="molecule type" value="Genomic_DNA"/>
</dbReference>
<evidence type="ECO:0000259" key="2">
    <source>
        <dbReference type="Pfam" id="PF01693"/>
    </source>
</evidence>
<dbReference type="OrthoDB" id="3270804at2759"/>
<dbReference type="AlphaFoldDB" id="A0A8H5H9G6"/>
<reference evidence="3 4" key="1">
    <citation type="journal article" date="2020" name="ISME J.">
        <title>Uncovering the hidden diversity of litter-decomposition mechanisms in mushroom-forming fungi.</title>
        <authorList>
            <person name="Floudas D."/>
            <person name="Bentzer J."/>
            <person name="Ahren D."/>
            <person name="Johansson T."/>
            <person name="Persson P."/>
            <person name="Tunlid A."/>
        </authorList>
    </citation>
    <scope>NUCLEOTIDE SEQUENCE [LARGE SCALE GENOMIC DNA]</scope>
    <source>
        <strain evidence="3 4">CBS 661.87</strain>
    </source>
</reference>
<feature type="region of interest" description="Disordered" evidence="1">
    <location>
        <begin position="146"/>
        <end position="170"/>
    </location>
</feature>
<comment type="caution">
    <text evidence="3">The sequence shown here is derived from an EMBL/GenBank/DDBJ whole genome shotgun (WGS) entry which is preliminary data.</text>
</comment>
<dbReference type="Proteomes" id="UP000565441">
    <property type="component" value="Unassembled WGS sequence"/>
</dbReference>
<gene>
    <name evidence="3" type="ORF">D9615_005853</name>
</gene>
<dbReference type="Gene3D" id="3.40.970.10">
    <property type="entry name" value="Ribonuclease H1, N-terminal domain"/>
    <property type="match status" value="1"/>
</dbReference>
<organism evidence="3 4">
    <name type="scientific">Tricholomella constricta</name>
    <dbReference type="NCBI Taxonomy" id="117010"/>
    <lineage>
        <taxon>Eukaryota</taxon>
        <taxon>Fungi</taxon>
        <taxon>Dikarya</taxon>
        <taxon>Basidiomycota</taxon>
        <taxon>Agaricomycotina</taxon>
        <taxon>Agaricomycetes</taxon>
        <taxon>Agaricomycetidae</taxon>
        <taxon>Agaricales</taxon>
        <taxon>Tricholomatineae</taxon>
        <taxon>Lyophyllaceae</taxon>
        <taxon>Tricholomella</taxon>
    </lineage>
</organism>
<dbReference type="SUPFAM" id="SSF55658">
    <property type="entry name" value="L9 N-domain-like"/>
    <property type="match status" value="1"/>
</dbReference>
<feature type="domain" description="Ribonuclease H1 N-terminal" evidence="2">
    <location>
        <begin position="180"/>
        <end position="220"/>
    </location>
</feature>
<proteinExistence type="predicted"/>
<name>A0A8H5H9G6_9AGAR</name>
<evidence type="ECO:0000256" key="1">
    <source>
        <dbReference type="SAM" id="MobiDB-lite"/>
    </source>
</evidence>